<evidence type="ECO:0000256" key="3">
    <source>
        <dbReference type="ARBA" id="ARBA00022723"/>
    </source>
</evidence>
<organism evidence="10 11">
    <name type="scientific">Halalkalibacter kiskunsagensis</name>
    <dbReference type="NCBI Taxonomy" id="1548599"/>
    <lineage>
        <taxon>Bacteria</taxon>
        <taxon>Bacillati</taxon>
        <taxon>Bacillota</taxon>
        <taxon>Bacilli</taxon>
        <taxon>Bacillales</taxon>
        <taxon>Bacillaceae</taxon>
        <taxon>Halalkalibacter</taxon>
    </lineage>
</organism>
<evidence type="ECO:0000256" key="6">
    <source>
        <dbReference type="ARBA" id="ARBA00023027"/>
    </source>
</evidence>
<evidence type="ECO:0000313" key="10">
    <source>
        <dbReference type="EMBL" id="MFC0470099.1"/>
    </source>
</evidence>
<proteinExistence type="predicted"/>
<evidence type="ECO:0000256" key="4">
    <source>
        <dbReference type="ARBA" id="ARBA00022857"/>
    </source>
</evidence>
<dbReference type="PANTHER" id="PTHR43616:SF5">
    <property type="entry name" value="GLYCEROL DEHYDROGENASE 1"/>
    <property type="match status" value="1"/>
</dbReference>
<evidence type="ECO:0000256" key="7">
    <source>
        <dbReference type="ARBA" id="ARBA00023098"/>
    </source>
</evidence>
<evidence type="ECO:0000256" key="5">
    <source>
        <dbReference type="ARBA" id="ARBA00023002"/>
    </source>
</evidence>
<evidence type="ECO:0000256" key="2">
    <source>
        <dbReference type="ARBA" id="ARBA00022516"/>
    </source>
</evidence>
<dbReference type="SUPFAM" id="SSF56796">
    <property type="entry name" value="Dehydroquinate synthase-like"/>
    <property type="match status" value="1"/>
</dbReference>
<dbReference type="Proteomes" id="UP001589838">
    <property type="component" value="Unassembled WGS sequence"/>
</dbReference>
<evidence type="ECO:0000313" key="11">
    <source>
        <dbReference type="Proteomes" id="UP001589838"/>
    </source>
</evidence>
<keyword evidence="3" id="KW-0479">Metal-binding</keyword>
<dbReference type="Gene3D" id="3.40.50.1970">
    <property type="match status" value="1"/>
</dbReference>
<gene>
    <name evidence="10" type="ORF">ACFFHM_06075</name>
</gene>
<keyword evidence="5" id="KW-0560">Oxidoreductase</keyword>
<evidence type="ECO:0000256" key="9">
    <source>
        <dbReference type="ARBA" id="ARBA00023264"/>
    </source>
</evidence>
<comment type="caution">
    <text evidence="10">The sequence shown here is derived from an EMBL/GenBank/DDBJ whole genome shotgun (WGS) entry which is preliminary data.</text>
</comment>
<dbReference type="InterPro" id="IPR032837">
    <property type="entry name" value="G1PDH"/>
</dbReference>
<accession>A0ABV6KA15</accession>
<keyword evidence="7" id="KW-0443">Lipid metabolism</keyword>
<dbReference type="RefSeq" id="WP_335961370.1">
    <property type="nucleotide sequence ID" value="NZ_JAXBLX010000016.1"/>
</dbReference>
<sequence>MDNQLTSISIPTILEIGEGVLTKLESFLLEHKLREVVIYFDDFSYEQFSKQLQESFKMVRLIAINISPSMDIHDLLSKAFELGNVDAVISIGGGAVVDYGKYISYIRKLPFISMPTSASNDGFASSNCSIHVNGKKTTVPAKVPFGVIVDLSIIKQAPNRFIFAGIGDLMSNITALYDWEYENQKGVSTINAFAAMISKKAVNSFVRTPMEDIKATIFLKELVSSMTMGGIATVISGNSAPISGSEHLLSHALDQIAKEPQMHGIQVGIATYIMAKVQNHRAERITKVFERTGFFKYCSTLPLRKDEYIEAIDLGPTIKPNRYTYLHNKQFQIEAKRVVNEDPILIDLFS</sequence>
<dbReference type="Gene3D" id="1.20.1090.10">
    <property type="entry name" value="Dehydroquinate synthase-like - alpha domain"/>
    <property type="match status" value="1"/>
</dbReference>
<name>A0ABV6KA15_9BACI</name>
<protein>
    <submittedName>
        <fullName evidence="10">Iron-containing alcohol dehydrogenase family protein</fullName>
    </submittedName>
</protein>
<keyword evidence="6" id="KW-0520">NAD</keyword>
<dbReference type="PIRSF" id="PIRSF000112">
    <property type="entry name" value="Glycerol_dehydrogenase"/>
    <property type="match status" value="1"/>
</dbReference>
<dbReference type="CDD" id="cd08174">
    <property type="entry name" value="G1PDH-like"/>
    <property type="match status" value="1"/>
</dbReference>
<keyword evidence="11" id="KW-1185">Reference proteome</keyword>
<reference evidence="10 11" key="1">
    <citation type="submission" date="2024-09" db="EMBL/GenBank/DDBJ databases">
        <authorList>
            <person name="Sun Q."/>
            <person name="Mori K."/>
        </authorList>
    </citation>
    <scope>NUCLEOTIDE SEQUENCE [LARGE SCALE GENOMIC DNA]</scope>
    <source>
        <strain evidence="10 11">NCAIM B.02610</strain>
    </source>
</reference>
<dbReference type="EMBL" id="JBHLUX010000017">
    <property type="protein sequence ID" value="MFC0470099.1"/>
    <property type="molecule type" value="Genomic_DNA"/>
</dbReference>
<keyword evidence="9" id="KW-1208">Phospholipid metabolism</keyword>
<keyword evidence="2" id="KW-0444">Lipid biosynthesis</keyword>
<dbReference type="Pfam" id="PF13685">
    <property type="entry name" value="Fe-ADH_2"/>
    <property type="match status" value="1"/>
</dbReference>
<dbReference type="InterPro" id="IPR016205">
    <property type="entry name" value="Glycerol_DH"/>
</dbReference>
<dbReference type="PANTHER" id="PTHR43616">
    <property type="entry name" value="GLYCEROL DEHYDROGENASE"/>
    <property type="match status" value="1"/>
</dbReference>
<evidence type="ECO:0000256" key="8">
    <source>
        <dbReference type="ARBA" id="ARBA00023209"/>
    </source>
</evidence>
<evidence type="ECO:0000256" key="1">
    <source>
        <dbReference type="ARBA" id="ARBA00022490"/>
    </source>
</evidence>
<keyword evidence="8" id="KW-0594">Phospholipid biosynthesis</keyword>
<keyword evidence="1" id="KW-0963">Cytoplasm</keyword>
<keyword evidence="4" id="KW-0521">NADP</keyword>